<evidence type="ECO:0000259" key="1">
    <source>
        <dbReference type="PROSITE" id="PS51725"/>
    </source>
</evidence>
<dbReference type="SUPFAM" id="SSF54909">
    <property type="entry name" value="Dimeric alpha+beta barrel"/>
    <property type="match status" value="1"/>
</dbReference>
<keyword evidence="2" id="KW-0503">Monooxygenase</keyword>
<evidence type="ECO:0000313" key="2">
    <source>
        <dbReference type="EMBL" id="RDE24308.1"/>
    </source>
</evidence>
<keyword evidence="2" id="KW-0560">Oxidoreductase</keyword>
<dbReference type="AlphaFoldDB" id="A0A369WQD9"/>
<dbReference type="PROSITE" id="PS51725">
    <property type="entry name" value="ABM"/>
    <property type="match status" value="1"/>
</dbReference>
<sequence length="94" mass="11090">MIKVMIERIIAEDLADHYQQRASSTLQTAMSTPGFISGESLKNASNPNHRIIFANYRNLRDWENWYHSEARKEIMEQLRPMLLEDEKITIMTHI</sequence>
<dbReference type="Pfam" id="PF03992">
    <property type="entry name" value="ABM"/>
    <property type="match status" value="1"/>
</dbReference>
<name>A0A369WQD9_9GAMM</name>
<comment type="caution">
    <text evidence="2">The sequence shown here is derived from an EMBL/GenBank/DDBJ whole genome shotgun (WGS) entry which is preliminary data.</text>
</comment>
<dbReference type="OrthoDB" id="4463721at2"/>
<protein>
    <submittedName>
        <fullName evidence="2">Antibiotic biosynthesis monooxygenase</fullName>
    </submittedName>
</protein>
<organism evidence="2 3">
    <name type="scientific">Motiliproteus coralliicola</name>
    <dbReference type="NCBI Taxonomy" id="2283196"/>
    <lineage>
        <taxon>Bacteria</taxon>
        <taxon>Pseudomonadati</taxon>
        <taxon>Pseudomonadota</taxon>
        <taxon>Gammaproteobacteria</taxon>
        <taxon>Oceanospirillales</taxon>
        <taxon>Oceanospirillaceae</taxon>
        <taxon>Motiliproteus</taxon>
    </lineage>
</organism>
<dbReference type="EMBL" id="QQOH01000001">
    <property type="protein sequence ID" value="RDE24308.1"/>
    <property type="molecule type" value="Genomic_DNA"/>
</dbReference>
<reference evidence="2 3" key="1">
    <citation type="submission" date="2018-07" db="EMBL/GenBank/DDBJ databases">
        <title>Motiliproteus coralliicola sp. nov., a bacterium isolated from Coral.</title>
        <authorList>
            <person name="Wang G."/>
        </authorList>
    </citation>
    <scope>NUCLEOTIDE SEQUENCE [LARGE SCALE GENOMIC DNA]</scope>
    <source>
        <strain evidence="2 3">C34</strain>
    </source>
</reference>
<gene>
    <name evidence="2" type="ORF">DV711_01585</name>
</gene>
<keyword evidence="3" id="KW-1185">Reference proteome</keyword>
<evidence type="ECO:0000313" key="3">
    <source>
        <dbReference type="Proteomes" id="UP000253769"/>
    </source>
</evidence>
<dbReference type="InterPro" id="IPR011008">
    <property type="entry name" value="Dimeric_a/b-barrel"/>
</dbReference>
<accession>A0A369WQD9</accession>
<dbReference type="Gene3D" id="3.30.70.100">
    <property type="match status" value="1"/>
</dbReference>
<dbReference type="InterPro" id="IPR007138">
    <property type="entry name" value="ABM_dom"/>
</dbReference>
<dbReference type="GO" id="GO:0004497">
    <property type="term" value="F:monooxygenase activity"/>
    <property type="evidence" value="ECO:0007669"/>
    <property type="project" value="UniProtKB-KW"/>
</dbReference>
<dbReference type="Proteomes" id="UP000253769">
    <property type="component" value="Unassembled WGS sequence"/>
</dbReference>
<feature type="domain" description="ABM" evidence="1">
    <location>
        <begin position="2"/>
        <end position="91"/>
    </location>
</feature>
<proteinExistence type="predicted"/>
<dbReference type="RefSeq" id="WP_114693893.1">
    <property type="nucleotide sequence ID" value="NZ_QQOH01000001.1"/>
</dbReference>